<evidence type="ECO:0000259" key="1">
    <source>
        <dbReference type="Pfam" id="PF01926"/>
    </source>
</evidence>
<sequence length="177" mass="19632">MLRGLNFSLVTSLCLVMYRRVVALLGVGGVGKTTFAYRLLGLSDVPVLTLKPSYYRLYIGDLEVDLIDVPGQRVYEVAMRFASFKIPVVDRLIYMYDMTSHESLQAIAELHNIFTDRGSQGAREIVVVGNKKDLAEEVGFYVEADEVARAIGASEVYYISAARDPPEVFIGILLGKT</sequence>
<dbReference type="InterPro" id="IPR027417">
    <property type="entry name" value="P-loop_NTPase"/>
</dbReference>
<proteinExistence type="predicted"/>
<dbReference type="Pfam" id="PF01926">
    <property type="entry name" value="MMR_HSR1"/>
    <property type="match status" value="1"/>
</dbReference>
<gene>
    <name evidence="2" type="ordered locus">Pogu_0418</name>
</gene>
<keyword evidence="3" id="KW-1185">Reference proteome</keyword>
<dbReference type="AlphaFoldDB" id="H6Q747"/>
<dbReference type="eggNOG" id="arCOG00364">
    <property type="taxonomic scope" value="Archaea"/>
</dbReference>
<dbReference type="SUPFAM" id="SSF52540">
    <property type="entry name" value="P-loop containing nucleoside triphosphate hydrolases"/>
    <property type="match status" value="1"/>
</dbReference>
<dbReference type="EMBL" id="CP003316">
    <property type="protein sequence ID" value="AFA38445.1"/>
    <property type="molecule type" value="Genomic_DNA"/>
</dbReference>
<evidence type="ECO:0000313" key="2">
    <source>
        <dbReference type="EMBL" id="AFA38445.1"/>
    </source>
</evidence>
<dbReference type="HOGENOM" id="CLU_144586_0_0_2"/>
<dbReference type="Gene3D" id="3.40.50.300">
    <property type="entry name" value="P-loop containing nucleotide triphosphate hydrolases"/>
    <property type="match status" value="1"/>
</dbReference>
<dbReference type="CDD" id="cd00882">
    <property type="entry name" value="Ras_like_GTPase"/>
    <property type="match status" value="1"/>
</dbReference>
<organism evidence="2 3">
    <name type="scientific">Pyrobaculum oguniense (strain DSM 13380 / JCM 10595 / TE7)</name>
    <dbReference type="NCBI Taxonomy" id="698757"/>
    <lineage>
        <taxon>Archaea</taxon>
        <taxon>Thermoproteota</taxon>
        <taxon>Thermoprotei</taxon>
        <taxon>Thermoproteales</taxon>
        <taxon>Thermoproteaceae</taxon>
        <taxon>Pyrobaculum</taxon>
    </lineage>
</organism>
<evidence type="ECO:0000313" key="3">
    <source>
        <dbReference type="Proteomes" id="UP000009062"/>
    </source>
</evidence>
<dbReference type="InterPro" id="IPR006073">
    <property type="entry name" value="GTP-bd"/>
</dbReference>
<reference evidence="2 3" key="1">
    <citation type="journal article" date="2012" name="Stand. Genomic Sci.">
        <title>Complete genome sequence of Pyrobaculum oguniense.</title>
        <authorList>
            <person name="Bernick D.L."/>
            <person name="Karplus K."/>
            <person name="Lui L.M."/>
            <person name="Coker J.K."/>
            <person name="Murphy J.N."/>
            <person name="Chan P.P."/>
            <person name="Cozen A.E."/>
            <person name="Lowe T.M."/>
        </authorList>
    </citation>
    <scope>NUCLEOTIDE SEQUENCE [LARGE SCALE GENOMIC DNA]</scope>
    <source>
        <strain evidence="2 3">TE7</strain>
    </source>
</reference>
<name>H6Q747_PYROT</name>
<dbReference type="KEGG" id="pog:Pogu_0418"/>
<dbReference type="GO" id="GO:0005525">
    <property type="term" value="F:GTP binding"/>
    <property type="evidence" value="ECO:0007669"/>
    <property type="project" value="InterPro"/>
</dbReference>
<feature type="domain" description="G" evidence="1">
    <location>
        <begin position="22"/>
        <end position="130"/>
    </location>
</feature>
<accession>H6Q747</accession>
<protein>
    <submittedName>
        <fullName evidence="2">ADP-ribosylation factor family</fullName>
    </submittedName>
</protein>
<dbReference type="Proteomes" id="UP000009062">
    <property type="component" value="Chromosome"/>
</dbReference>